<gene>
    <name evidence="2" type="ORF">P5673_027725</name>
</gene>
<comment type="caution">
    <text evidence="2">The sequence shown here is derived from an EMBL/GenBank/DDBJ whole genome shotgun (WGS) entry which is preliminary data.</text>
</comment>
<dbReference type="EMBL" id="JARQWQ010000098">
    <property type="protein sequence ID" value="KAK2551332.1"/>
    <property type="molecule type" value="Genomic_DNA"/>
</dbReference>
<name>A0AAD9PY74_ACRCE</name>
<feature type="region of interest" description="Disordered" evidence="1">
    <location>
        <begin position="17"/>
        <end position="41"/>
    </location>
</feature>
<dbReference type="Proteomes" id="UP001249851">
    <property type="component" value="Unassembled WGS sequence"/>
</dbReference>
<reference evidence="2" key="1">
    <citation type="journal article" date="2023" name="G3 (Bethesda)">
        <title>Whole genome assembly and annotation of the endangered Caribbean coral Acropora cervicornis.</title>
        <authorList>
            <person name="Selwyn J.D."/>
            <person name="Vollmer S.V."/>
        </authorList>
    </citation>
    <scope>NUCLEOTIDE SEQUENCE</scope>
    <source>
        <strain evidence="2">K2</strain>
    </source>
</reference>
<accession>A0AAD9PY74</accession>
<evidence type="ECO:0000256" key="1">
    <source>
        <dbReference type="SAM" id="MobiDB-lite"/>
    </source>
</evidence>
<proteinExistence type="predicted"/>
<organism evidence="2 3">
    <name type="scientific">Acropora cervicornis</name>
    <name type="common">Staghorn coral</name>
    <dbReference type="NCBI Taxonomy" id="6130"/>
    <lineage>
        <taxon>Eukaryota</taxon>
        <taxon>Metazoa</taxon>
        <taxon>Cnidaria</taxon>
        <taxon>Anthozoa</taxon>
        <taxon>Hexacorallia</taxon>
        <taxon>Scleractinia</taxon>
        <taxon>Astrocoeniina</taxon>
        <taxon>Acroporidae</taxon>
        <taxon>Acropora</taxon>
    </lineage>
</organism>
<keyword evidence="3" id="KW-1185">Reference proteome</keyword>
<sequence>MEAESLQPIANMYFDARAVDEDEDIDENYSDYSDDSADDRGDNCTDGYSDCDQGKPCSSTIQLQDITDCRNNCFELALSKLDLDHPGVVLCKEYWSSAELAFNILQSEWNLPQVEVLPSVINPKGINRERAEDLYKEIREFCRPGTEDLVAPEVNN</sequence>
<evidence type="ECO:0000313" key="2">
    <source>
        <dbReference type="EMBL" id="KAK2551332.1"/>
    </source>
</evidence>
<dbReference type="AlphaFoldDB" id="A0AAD9PY74"/>
<feature type="compositionally biased region" description="Acidic residues" evidence="1">
    <location>
        <begin position="20"/>
        <end position="37"/>
    </location>
</feature>
<protein>
    <submittedName>
        <fullName evidence="2">Uncharacterized protein</fullName>
    </submittedName>
</protein>
<evidence type="ECO:0000313" key="3">
    <source>
        <dbReference type="Proteomes" id="UP001249851"/>
    </source>
</evidence>
<reference evidence="2" key="2">
    <citation type="journal article" date="2023" name="Science">
        <title>Genomic signatures of disease resistance in endangered staghorn corals.</title>
        <authorList>
            <person name="Vollmer S.V."/>
            <person name="Selwyn J.D."/>
            <person name="Despard B.A."/>
            <person name="Roesel C.L."/>
        </authorList>
    </citation>
    <scope>NUCLEOTIDE SEQUENCE</scope>
    <source>
        <strain evidence="2">K2</strain>
    </source>
</reference>